<name>A0A255E813_9ACTN</name>
<dbReference type="InterPro" id="IPR011650">
    <property type="entry name" value="Peptidase_M20_dimer"/>
</dbReference>
<reference evidence="4 5" key="1">
    <citation type="submission" date="2017-07" db="EMBL/GenBank/DDBJ databases">
        <title>Draft whole genome sequences of clinical Proprionibacteriaceae strains.</title>
        <authorList>
            <person name="Bernier A.-M."/>
            <person name="Bernard K."/>
            <person name="Domingo M.-C."/>
        </authorList>
    </citation>
    <scope>NUCLEOTIDE SEQUENCE [LARGE SCALE GENOMIC DNA]</scope>
    <source>
        <strain evidence="4 5">NML 160184</strain>
    </source>
</reference>
<dbReference type="FunFam" id="3.30.70.360:FF:000001">
    <property type="entry name" value="N-acetyldiaminopimelate deacetylase"/>
    <property type="match status" value="1"/>
</dbReference>
<sequence>MTSRTEAVTAAYADIADWQEELYRDLHAHPELSGQEERTRAEVQERLESFGYDVQEVGGGVVGVLRNGDGPTVLVRADMDGLTVQERTDLPYASTDTQTTADGEQVPVMHACGHDSHVAAGLGAAALLAQGTDHWSGTYIALFQPAEEVLAGSQQMIDDDLVDTVPSPDVCLAQHIQPYPDAGMVGVRPGPVLAGARSLRITLHGSGSHGGMPHLGIDAIVLGAHLVTRLQSVVSREVPPGEVGVISVGSFQAGNSPNVLADRAVLQLTLRAYSDERIEMLHQAVARVVAAECQASGAAEAEIEVLSQAPATVNDEETAARVEQAFTEHFGEDRVVPQRLMAASEDFSRIPAAFGVPYCYWTFGGFEAGSQTYANHSPFFAPVLQPTLATATEAAVVAALTFLD</sequence>
<dbReference type="Pfam" id="PF01546">
    <property type="entry name" value="Peptidase_M20"/>
    <property type="match status" value="1"/>
</dbReference>
<dbReference type="InterPro" id="IPR017439">
    <property type="entry name" value="Amidohydrolase"/>
</dbReference>
<dbReference type="RefSeq" id="WP_094450884.1">
    <property type="nucleotide sequence ID" value="NZ_NMVI01000016.1"/>
</dbReference>
<feature type="domain" description="Peptidase M20 dimerisation" evidence="3">
    <location>
        <begin position="195"/>
        <end position="293"/>
    </location>
</feature>
<protein>
    <submittedName>
        <fullName evidence="4">Amidohydrolase</fullName>
    </submittedName>
</protein>
<evidence type="ECO:0000313" key="5">
    <source>
        <dbReference type="Proteomes" id="UP000216533"/>
    </source>
</evidence>
<evidence type="ECO:0000256" key="2">
    <source>
        <dbReference type="PIRSR" id="PIRSR005962-1"/>
    </source>
</evidence>
<dbReference type="GO" id="GO:0046872">
    <property type="term" value="F:metal ion binding"/>
    <property type="evidence" value="ECO:0007669"/>
    <property type="project" value="UniProtKB-KW"/>
</dbReference>
<dbReference type="SUPFAM" id="SSF53187">
    <property type="entry name" value="Zn-dependent exopeptidases"/>
    <property type="match status" value="1"/>
</dbReference>
<feature type="binding site" evidence="2">
    <location>
        <position position="376"/>
    </location>
    <ligand>
        <name>Mn(2+)</name>
        <dbReference type="ChEBI" id="CHEBI:29035"/>
        <label>2</label>
    </ligand>
</feature>
<proteinExistence type="predicted"/>
<gene>
    <name evidence="4" type="ORF">CGZ92_08200</name>
</gene>
<evidence type="ECO:0000259" key="3">
    <source>
        <dbReference type="Pfam" id="PF07687"/>
    </source>
</evidence>
<organism evidence="4 5">
    <name type="scientific">Parenemella sanctibonifatiensis</name>
    <dbReference type="NCBI Taxonomy" id="2016505"/>
    <lineage>
        <taxon>Bacteria</taxon>
        <taxon>Bacillati</taxon>
        <taxon>Actinomycetota</taxon>
        <taxon>Actinomycetes</taxon>
        <taxon>Propionibacteriales</taxon>
        <taxon>Propionibacteriaceae</taxon>
        <taxon>Parenemella</taxon>
    </lineage>
</organism>
<feature type="binding site" evidence="2">
    <location>
        <position position="148"/>
    </location>
    <ligand>
        <name>Mn(2+)</name>
        <dbReference type="ChEBI" id="CHEBI:29035"/>
        <label>2</label>
    </ligand>
</feature>
<feature type="binding site" evidence="2">
    <location>
        <position position="114"/>
    </location>
    <ligand>
        <name>Mn(2+)</name>
        <dbReference type="ChEBI" id="CHEBI:29035"/>
        <label>2</label>
    </ligand>
</feature>
<dbReference type="EMBL" id="NMVI01000016">
    <property type="protein sequence ID" value="OYN87666.1"/>
    <property type="molecule type" value="Genomic_DNA"/>
</dbReference>
<keyword evidence="2" id="KW-0464">Manganese</keyword>
<dbReference type="PANTHER" id="PTHR11014:SF63">
    <property type="entry name" value="METALLOPEPTIDASE, PUTATIVE (AFU_ORTHOLOGUE AFUA_6G09600)-RELATED"/>
    <property type="match status" value="1"/>
</dbReference>
<keyword evidence="1 4" id="KW-0378">Hydrolase</keyword>
<dbReference type="InterPro" id="IPR036264">
    <property type="entry name" value="Bact_exopeptidase_dim_dom"/>
</dbReference>
<dbReference type="Gene3D" id="3.30.70.360">
    <property type="match status" value="1"/>
</dbReference>
<accession>A0A255E813</accession>
<dbReference type="PIRSF" id="PIRSF005962">
    <property type="entry name" value="Pept_M20D_amidohydro"/>
    <property type="match status" value="1"/>
</dbReference>
<feature type="binding site" evidence="2">
    <location>
        <position position="112"/>
    </location>
    <ligand>
        <name>Mn(2+)</name>
        <dbReference type="ChEBI" id="CHEBI:29035"/>
        <label>2</label>
    </ligand>
</feature>
<evidence type="ECO:0000313" key="4">
    <source>
        <dbReference type="EMBL" id="OYN87666.1"/>
    </source>
</evidence>
<dbReference type="PANTHER" id="PTHR11014">
    <property type="entry name" value="PEPTIDASE M20 FAMILY MEMBER"/>
    <property type="match status" value="1"/>
</dbReference>
<keyword evidence="2" id="KW-0479">Metal-binding</keyword>
<dbReference type="SUPFAM" id="SSF55031">
    <property type="entry name" value="Bacterial exopeptidase dimerisation domain"/>
    <property type="match status" value="1"/>
</dbReference>
<dbReference type="Proteomes" id="UP000216533">
    <property type="component" value="Unassembled WGS sequence"/>
</dbReference>
<dbReference type="AlphaFoldDB" id="A0A255E813"/>
<comment type="cofactor">
    <cofactor evidence="2">
        <name>Mn(2+)</name>
        <dbReference type="ChEBI" id="CHEBI:29035"/>
    </cofactor>
    <text evidence="2">The Mn(2+) ion enhances activity.</text>
</comment>
<dbReference type="Gene3D" id="3.40.630.10">
    <property type="entry name" value="Zn peptidases"/>
    <property type="match status" value="1"/>
</dbReference>
<dbReference type="GO" id="GO:0050118">
    <property type="term" value="F:N-acetyldiaminopimelate deacetylase activity"/>
    <property type="evidence" value="ECO:0007669"/>
    <property type="project" value="UniProtKB-ARBA"/>
</dbReference>
<dbReference type="GO" id="GO:0019877">
    <property type="term" value="P:diaminopimelate biosynthetic process"/>
    <property type="evidence" value="ECO:0007669"/>
    <property type="project" value="UniProtKB-ARBA"/>
</dbReference>
<dbReference type="NCBIfam" id="TIGR01891">
    <property type="entry name" value="amidohydrolases"/>
    <property type="match status" value="1"/>
</dbReference>
<comment type="caution">
    <text evidence="4">The sequence shown here is derived from an EMBL/GenBank/DDBJ whole genome shotgun (WGS) entry which is preliminary data.</text>
</comment>
<dbReference type="Pfam" id="PF07687">
    <property type="entry name" value="M20_dimer"/>
    <property type="match status" value="1"/>
</dbReference>
<evidence type="ECO:0000256" key="1">
    <source>
        <dbReference type="ARBA" id="ARBA00022801"/>
    </source>
</evidence>
<feature type="binding site" evidence="2">
    <location>
        <position position="175"/>
    </location>
    <ligand>
        <name>Mn(2+)</name>
        <dbReference type="ChEBI" id="CHEBI:29035"/>
        <label>2</label>
    </ligand>
</feature>
<dbReference type="InterPro" id="IPR002933">
    <property type="entry name" value="Peptidase_M20"/>
</dbReference>